<evidence type="ECO:0000313" key="7">
    <source>
        <dbReference type="EMBL" id="PQA56141.1"/>
    </source>
</evidence>
<dbReference type="EMBL" id="PTRA01000003">
    <property type="protein sequence ID" value="PQA56141.1"/>
    <property type="molecule type" value="Genomic_DNA"/>
</dbReference>
<accession>A0A2S7IIJ1</accession>
<feature type="active site" description="Proton donor" evidence="5">
    <location>
        <position position="134"/>
    </location>
</feature>
<feature type="domain" description="Phosphotyrosine protein phosphatase I" evidence="6">
    <location>
        <begin position="2"/>
        <end position="160"/>
    </location>
</feature>
<keyword evidence="4" id="KW-0904">Protein phosphatase</keyword>
<keyword evidence="8" id="KW-1185">Reference proteome</keyword>
<dbReference type="SMART" id="SM00226">
    <property type="entry name" value="LMWPc"/>
    <property type="match status" value="1"/>
</dbReference>
<evidence type="ECO:0000256" key="2">
    <source>
        <dbReference type="ARBA" id="ARBA00013064"/>
    </source>
</evidence>
<keyword evidence="3" id="KW-0378">Hydrolase</keyword>
<comment type="similarity">
    <text evidence="1">Belongs to the low molecular weight phosphotyrosine protein phosphatase family.</text>
</comment>
<dbReference type="InterPro" id="IPR050438">
    <property type="entry name" value="LMW_PTPase"/>
</dbReference>
<dbReference type="OrthoDB" id="9784339at2"/>
<dbReference type="EC" id="3.1.3.48" evidence="2"/>
<protein>
    <recommendedName>
        <fullName evidence="2">protein-tyrosine-phosphatase</fullName>
        <ecNumber evidence="2">3.1.3.48</ecNumber>
    </recommendedName>
</protein>
<feature type="active site" description="Nucleophile" evidence="5">
    <location>
        <position position="8"/>
    </location>
</feature>
<dbReference type="SUPFAM" id="SSF52788">
    <property type="entry name" value="Phosphotyrosine protein phosphatases I"/>
    <property type="match status" value="1"/>
</dbReference>
<feature type="active site" evidence="5">
    <location>
        <position position="14"/>
    </location>
</feature>
<dbReference type="GO" id="GO:0004725">
    <property type="term" value="F:protein tyrosine phosphatase activity"/>
    <property type="evidence" value="ECO:0007669"/>
    <property type="project" value="UniProtKB-EC"/>
</dbReference>
<reference evidence="8" key="1">
    <citation type="submission" date="2018-02" db="EMBL/GenBank/DDBJ databases">
        <title>Genome sequencing of Solimonas sp. HR-BB.</title>
        <authorList>
            <person name="Lee Y."/>
            <person name="Jeon C.O."/>
        </authorList>
    </citation>
    <scope>NUCLEOTIDE SEQUENCE [LARGE SCALE GENOMIC DNA]</scope>
    <source>
        <strain evidence="8">HR-U</strain>
    </source>
</reference>
<dbReference type="InterPro" id="IPR017867">
    <property type="entry name" value="Tyr_phospatase_low_mol_wt"/>
</dbReference>
<evidence type="ECO:0000256" key="1">
    <source>
        <dbReference type="ARBA" id="ARBA00011063"/>
    </source>
</evidence>
<evidence type="ECO:0000256" key="4">
    <source>
        <dbReference type="ARBA" id="ARBA00022912"/>
    </source>
</evidence>
<dbReference type="RefSeq" id="WP_104714692.1">
    <property type="nucleotide sequence ID" value="NZ_PTRA01000003.1"/>
</dbReference>
<dbReference type="Gene3D" id="3.40.50.2300">
    <property type="match status" value="1"/>
</dbReference>
<dbReference type="CDD" id="cd16343">
    <property type="entry name" value="LMWPTP"/>
    <property type="match status" value="1"/>
</dbReference>
<dbReference type="Proteomes" id="UP000239590">
    <property type="component" value="Unassembled WGS sequence"/>
</dbReference>
<dbReference type="InterPro" id="IPR023485">
    <property type="entry name" value="Ptyr_pPase"/>
</dbReference>
<evidence type="ECO:0000256" key="5">
    <source>
        <dbReference type="PIRSR" id="PIRSR617867-1"/>
    </source>
</evidence>
<proteinExistence type="inferred from homology"/>
<comment type="caution">
    <text evidence="7">The sequence shown here is derived from an EMBL/GenBank/DDBJ whole genome shotgun (WGS) entry which is preliminary data.</text>
</comment>
<dbReference type="AlphaFoldDB" id="A0A2S7IIJ1"/>
<evidence type="ECO:0000259" key="6">
    <source>
        <dbReference type="SMART" id="SM00226"/>
    </source>
</evidence>
<dbReference type="PANTHER" id="PTHR11717:SF7">
    <property type="entry name" value="LOW MOLECULAR WEIGHT PHOSPHOTYROSINE PROTEIN PHOSPHATASE"/>
    <property type="match status" value="1"/>
</dbReference>
<dbReference type="PANTHER" id="PTHR11717">
    <property type="entry name" value="LOW MOLECULAR WEIGHT PROTEIN TYROSINE PHOSPHATASE"/>
    <property type="match status" value="1"/>
</dbReference>
<dbReference type="PRINTS" id="PR00719">
    <property type="entry name" value="LMWPTPASE"/>
</dbReference>
<organism evidence="7 8">
    <name type="scientific">Siphonobacter curvatus</name>
    <dbReference type="NCBI Taxonomy" id="2094562"/>
    <lineage>
        <taxon>Bacteria</taxon>
        <taxon>Pseudomonadati</taxon>
        <taxon>Bacteroidota</taxon>
        <taxon>Cytophagia</taxon>
        <taxon>Cytophagales</taxon>
        <taxon>Cytophagaceae</taxon>
        <taxon>Siphonobacter</taxon>
    </lineage>
</organism>
<evidence type="ECO:0000256" key="3">
    <source>
        <dbReference type="ARBA" id="ARBA00022801"/>
    </source>
</evidence>
<sequence>MINVLFVCLGNICRSPLAEALFKKAVEERGLSDQIYCDSAATSTYEIGNRPDHRTRRNAESHGLQLDHRAKQLRKSDFVDFDYIIGMDDSNFDNIQTMSYKFSGAYPRHEQVFLLRKFDPLVDSSSMTIPSLPDPYYEADEAFEEVYQIAERSTKKLLDWIVEQHGLTARQD</sequence>
<name>A0A2S7IIJ1_9BACT</name>
<dbReference type="Pfam" id="PF01451">
    <property type="entry name" value="LMWPc"/>
    <property type="match status" value="1"/>
</dbReference>
<dbReference type="InterPro" id="IPR036196">
    <property type="entry name" value="Ptyr_pPase_sf"/>
</dbReference>
<gene>
    <name evidence="7" type="ORF">C5O19_17450</name>
</gene>
<evidence type="ECO:0000313" key="8">
    <source>
        <dbReference type="Proteomes" id="UP000239590"/>
    </source>
</evidence>